<evidence type="ECO:0000313" key="7">
    <source>
        <dbReference type="EMBL" id="EJK55161.1"/>
    </source>
</evidence>
<feature type="region of interest" description="Disordered" evidence="5">
    <location>
        <begin position="122"/>
        <end position="169"/>
    </location>
</feature>
<name>K0S2E7_THAOC</name>
<evidence type="ECO:0000259" key="6">
    <source>
        <dbReference type="PROSITE" id="PS50865"/>
    </source>
</evidence>
<dbReference type="GO" id="GO:0008270">
    <property type="term" value="F:zinc ion binding"/>
    <property type="evidence" value="ECO:0007669"/>
    <property type="project" value="UniProtKB-KW"/>
</dbReference>
<accession>K0S2E7</accession>
<keyword evidence="8" id="KW-1185">Reference proteome</keyword>
<dbReference type="PROSITE" id="PS01360">
    <property type="entry name" value="ZF_MYND_1"/>
    <property type="match status" value="1"/>
</dbReference>
<feature type="compositionally biased region" description="Basic residues" evidence="5">
    <location>
        <begin position="1"/>
        <end position="12"/>
    </location>
</feature>
<dbReference type="Proteomes" id="UP000266841">
    <property type="component" value="Unassembled WGS sequence"/>
</dbReference>
<keyword evidence="1" id="KW-0479">Metal-binding</keyword>
<feature type="region of interest" description="Disordered" evidence="5">
    <location>
        <begin position="1"/>
        <end position="58"/>
    </location>
</feature>
<comment type="caution">
    <text evidence="7">The sequence shown here is derived from an EMBL/GenBank/DDBJ whole genome shotgun (WGS) entry which is preliminary data.</text>
</comment>
<proteinExistence type="predicted"/>
<feature type="compositionally biased region" description="Basic and acidic residues" evidence="5">
    <location>
        <begin position="13"/>
        <end position="23"/>
    </location>
</feature>
<evidence type="ECO:0000256" key="4">
    <source>
        <dbReference type="PROSITE-ProRule" id="PRU00134"/>
    </source>
</evidence>
<keyword evidence="2 4" id="KW-0863">Zinc-finger</keyword>
<feature type="compositionally biased region" description="Basic and acidic residues" evidence="5">
    <location>
        <begin position="37"/>
        <end position="47"/>
    </location>
</feature>
<evidence type="ECO:0000256" key="5">
    <source>
        <dbReference type="SAM" id="MobiDB-lite"/>
    </source>
</evidence>
<evidence type="ECO:0000256" key="2">
    <source>
        <dbReference type="ARBA" id="ARBA00022771"/>
    </source>
</evidence>
<protein>
    <recommendedName>
        <fullName evidence="6">MYND-type domain-containing protein</fullName>
    </recommendedName>
</protein>
<feature type="non-terminal residue" evidence="7">
    <location>
        <position position="278"/>
    </location>
</feature>
<evidence type="ECO:0000313" key="8">
    <source>
        <dbReference type="Proteomes" id="UP000266841"/>
    </source>
</evidence>
<dbReference type="SUPFAM" id="SSF144232">
    <property type="entry name" value="HIT/MYND zinc finger-like"/>
    <property type="match status" value="1"/>
</dbReference>
<dbReference type="AlphaFoldDB" id="K0S2E7"/>
<dbReference type="OrthoDB" id="45756at2759"/>
<dbReference type="PROSITE" id="PS50865">
    <property type="entry name" value="ZF_MYND_2"/>
    <property type="match status" value="1"/>
</dbReference>
<evidence type="ECO:0000256" key="3">
    <source>
        <dbReference type="ARBA" id="ARBA00022833"/>
    </source>
</evidence>
<organism evidence="7 8">
    <name type="scientific">Thalassiosira oceanica</name>
    <name type="common">Marine diatom</name>
    <dbReference type="NCBI Taxonomy" id="159749"/>
    <lineage>
        <taxon>Eukaryota</taxon>
        <taxon>Sar</taxon>
        <taxon>Stramenopiles</taxon>
        <taxon>Ochrophyta</taxon>
        <taxon>Bacillariophyta</taxon>
        <taxon>Coscinodiscophyceae</taxon>
        <taxon>Thalassiosirophycidae</taxon>
        <taxon>Thalassiosirales</taxon>
        <taxon>Thalassiosiraceae</taxon>
        <taxon>Thalassiosira</taxon>
    </lineage>
</organism>
<dbReference type="Gene3D" id="6.10.140.2220">
    <property type="match status" value="1"/>
</dbReference>
<sequence>MESRRIAVRKREKRDTDEDRGSGSERTVSRPPLVELHAGRRRDESASKEGTGLTEYEPVVKPLHPLRLQEAAQLAVVAGPALREDVAPHAPHVLVEPRGGLPGVPSPVFPLGIRAVDRVELPAEGGPDRVRGRPGSPPPQSRSKVAALQRRAKERPEEPPAPRLAKGSRGWWRKVEHLSTPQRTSSSGVRYIIHQLHHKGMSCVPAPATAAGVCANCGKEGNDAVKLKNCTACLLVKYCGVDCQRAHRKQHKKACKERAAELKDEQLYRPGAGEGREG</sequence>
<dbReference type="EMBL" id="AGNL01034627">
    <property type="protein sequence ID" value="EJK55161.1"/>
    <property type="molecule type" value="Genomic_DNA"/>
</dbReference>
<feature type="domain" description="MYND-type" evidence="6">
    <location>
        <begin position="214"/>
        <end position="255"/>
    </location>
</feature>
<gene>
    <name evidence="7" type="ORF">THAOC_25135</name>
</gene>
<dbReference type="InterPro" id="IPR002893">
    <property type="entry name" value="Znf_MYND"/>
</dbReference>
<dbReference type="Pfam" id="PF01753">
    <property type="entry name" value="zf-MYND"/>
    <property type="match status" value="1"/>
</dbReference>
<keyword evidence="3" id="KW-0862">Zinc</keyword>
<evidence type="ECO:0000256" key="1">
    <source>
        <dbReference type="ARBA" id="ARBA00022723"/>
    </source>
</evidence>
<feature type="compositionally biased region" description="Basic and acidic residues" evidence="5">
    <location>
        <begin position="122"/>
        <end position="131"/>
    </location>
</feature>
<reference evidence="7 8" key="1">
    <citation type="journal article" date="2012" name="Genome Biol.">
        <title>Genome and low-iron response of an oceanic diatom adapted to chronic iron limitation.</title>
        <authorList>
            <person name="Lommer M."/>
            <person name="Specht M."/>
            <person name="Roy A.S."/>
            <person name="Kraemer L."/>
            <person name="Andreson R."/>
            <person name="Gutowska M.A."/>
            <person name="Wolf J."/>
            <person name="Bergner S.V."/>
            <person name="Schilhabel M.B."/>
            <person name="Klostermeier U.C."/>
            <person name="Beiko R.G."/>
            <person name="Rosenstiel P."/>
            <person name="Hippler M."/>
            <person name="Laroche J."/>
        </authorList>
    </citation>
    <scope>NUCLEOTIDE SEQUENCE [LARGE SCALE GENOMIC DNA]</scope>
    <source>
        <strain evidence="7 8">CCMP1005</strain>
    </source>
</reference>